<accession>A0A1I3V6M4</accession>
<dbReference type="EMBL" id="FOSB01000005">
    <property type="protein sequence ID" value="SFJ90613.1"/>
    <property type="molecule type" value="Genomic_DNA"/>
</dbReference>
<protein>
    <submittedName>
        <fullName evidence="2">Uncharacterized protein</fullName>
    </submittedName>
</protein>
<sequence length="111" mass="11964">MSQSILSRRSLAAFHPPLPYRITLSSISKLPNGQDRELLGKGTIIGVTNSFTYSTIDSMLIDSEVLHMDKGAEGNGETPVGLAGQVRPRKALSLRRLSARPTESESFPAAP</sequence>
<evidence type="ECO:0000256" key="1">
    <source>
        <dbReference type="SAM" id="MobiDB-lite"/>
    </source>
</evidence>
<name>A0A1I3V6M4_HALDA</name>
<reference evidence="3" key="1">
    <citation type="submission" date="2016-10" db="EMBL/GenBank/DDBJ databases">
        <authorList>
            <person name="Varghese N."/>
            <person name="Submissions S."/>
        </authorList>
    </citation>
    <scope>NUCLEOTIDE SEQUENCE [LARGE SCALE GENOMIC DNA]</scope>
    <source>
        <strain evidence="3">CGMCC 1.3704</strain>
    </source>
</reference>
<proteinExistence type="predicted"/>
<dbReference type="Proteomes" id="UP000183557">
    <property type="component" value="Unassembled WGS sequence"/>
</dbReference>
<gene>
    <name evidence="2" type="ORF">SAMN04487936_105151</name>
</gene>
<keyword evidence="3" id="KW-1185">Reference proteome</keyword>
<dbReference type="AlphaFoldDB" id="A0A1I3V6M4"/>
<evidence type="ECO:0000313" key="2">
    <source>
        <dbReference type="EMBL" id="SFJ90613.1"/>
    </source>
</evidence>
<feature type="region of interest" description="Disordered" evidence="1">
    <location>
        <begin position="70"/>
        <end position="89"/>
    </location>
</feature>
<evidence type="ECO:0000313" key="3">
    <source>
        <dbReference type="Proteomes" id="UP000183557"/>
    </source>
</evidence>
<organism evidence="2 3">
    <name type="scientific">Halobacillus dabanensis</name>
    <dbReference type="NCBI Taxonomy" id="240302"/>
    <lineage>
        <taxon>Bacteria</taxon>
        <taxon>Bacillati</taxon>
        <taxon>Bacillota</taxon>
        <taxon>Bacilli</taxon>
        <taxon>Bacillales</taxon>
        <taxon>Bacillaceae</taxon>
        <taxon>Halobacillus</taxon>
    </lineage>
</organism>